<keyword evidence="1" id="KW-0472">Membrane</keyword>
<gene>
    <name evidence="2" type="ORF">ACFOHJ_04420</name>
</gene>
<dbReference type="RefSeq" id="WP_378218922.1">
    <property type="nucleotide sequence ID" value="NZ_JBHRTK010000004.1"/>
</dbReference>
<dbReference type="Proteomes" id="UP001595583">
    <property type="component" value="Unassembled WGS sequence"/>
</dbReference>
<evidence type="ECO:0000256" key="1">
    <source>
        <dbReference type="SAM" id="Phobius"/>
    </source>
</evidence>
<evidence type="ECO:0000313" key="3">
    <source>
        <dbReference type="Proteomes" id="UP001595583"/>
    </source>
</evidence>
<keyword evidence="3" id="KW-1185">Reference proteome</keyword>
<evidence type="ECO:0000313" key="2">
    <source>
        <dbReference type="EMBL" id="MFC3205446.1"/>
    </source>
</evidence>
<feature type="transmembrane region" description="Helical" evidence="1">
    <location>
        <begin position="21"/>
        <end position="39"/>
    </location>
</feature>
<comment type="caution">
    <text evidence="2">The sequence shown here is derived from an EMBL/GenBank/DDBJ whole genome shotgun (WGS) entry which is preliminary data.</text>
</comment>
<organism evidence="2 3">
    <name type="scientific">Aquamicrobium soli</name>
    <dbReference type="NCBI Taxonomy" id="1811518"/>
    <lineage>
        <taxon>Bacteria</taxon>
        <taxon>Pseudomonadati</taxon>
        <taxon>Pseudomonadota</taxon>
        <taxon>Alphaproteobacteria</taxon>
        <taxon>Hyphomicrobiales</taxon>
        <taxon>Phyllobacteriaceae</taxon>
        <taxon>Aquamicrobium</taxon>
    </lineage>
</organism>
<reference evidence="3" key="1">
    <citation type="journal article" date="2019" name="Int. J. Syst. Evol. Microbiol.">
        <title>The Global Catalogue of Microorganisms (GCM) 10K type strain sequencing project: providing services to taxonomists for standard genome sequencing and annotation.</title>
        <authorList>
            <consortium name="The Broad Institute Genomics Platform"/>
            <consortium name="The Broad Institute Genome Sequencing Center for Infectious Disease"/>
            <person name="Wu L."/>
            <person name="Ma J."/>
        </authorList>
    </citation>
    <scope>NUCLEOTIDE SEQUENCE [LARGE SCALE GENOMIC DNA]</scope>
    <source>
        <strain evidence="3">KCTC 52165</strain>
    </source>
</reference>
<protein>
    <submittedName>
        <fullName evidence="2">Uncharacterized protein</fullName>
    </submittedName>
</protein>
<accession>A0ABV7KAU9</accession>
<dbReference type="EMBL" id="JBHRTK010000004">
    <property type="protein sequence ID" value="MFC3205446.1"/>
    <property type="molecule type" value="Genomic_DNA"/>
</dbReference>
<sequence>MNILAEVFRELVGMFLAEARLSLATLALVGLVAVLSLAVHVAPLLAGAILLVGCFAILVEATVREARRRRR</sequence>
<proteinExistence type="predicted"/>
<keyword evidence="1" id="KW-0812">Transmembrane</keyword>
<feature type="transmembrane region" description="Helical" evidence="1">
    <location>
        <begin position="45"/>
        <end position="63"/>
    </location>
</feature>
<keyword evidence="1" id="KW-1133">Transmembrane helix</keyword>
<name>A0ABV7KAU9_9HYPH</name>